<name>A0A1S8TXW6_9CLOT</name>
<accession>A0A1S8TXW6</accession>
<sequence>MTNIEKIKNILEKNNGIIKAEDLNKENIARHYLNLLQENGEIVKLDRGIYARPDVWEDEMYILQAKYKKSIFSHETALYLHELTDRTPIYFRITIPNNYNPKNLKYENVKLNYAVNSLLEVGVTQMKTSFGNYIRCYDKEKTICDIIRNKENENIEIFTVALKMYVSRKDKDLQLLMKYAKILKIEKKVREYMEILI</sequence>
<feature type="domain" description="AbiEi antitoxin N-terminal" evidence="1">
    <location>
        <begin position="6"/>
        <end position="53"/>
    </location>
</feature>
<protein>
    <recommendedName>
        <fullName evidence="1">AbiEi antitoxin N-terminal domain-containing protein</fullName>
    </recommendedName>
</protein>
<dbReference type="STRING" id="29367.CLPUN_00860"/>
<dbReference type="InterPro" id="IPR025159">
    <property type="entry name" value="AbiEi_N"/>
</dbReference>
<proteinExistence type="predicted"/>
<dbReference type="AlphaFoldDB" id="A0A1S8TXW6"/>
<dbReference type="OrthoDB" id="9801429at2"/>
<dbReference type="RefSeq" id="WP_077845418.1">
    <property type="nucleotide sequence ID" value="NZ_LZZM01000006.1"/>
</dbReference>
<dbReference type="Pfam" id="PF13338">
    <property type="entry name" value="AbiEi_4"/>
    <property type="match status" value="1"/>
</dbReference>
<gene>
    <name evidence="2" type="ORF">CLPUN_00860</name>
</gene>
<reference evidence="2 3" key="1">
    <citation type="submission" date="2016-05" db="EMBL/GenBank/DDBJ databases">
        <title>Microbial solvent formation.</title>
        <authorList>
            <person name="Poehlein A."/>
            <person name="Montoya Solano J.D."/>
            <person name="Flitsch S."/>
            <person name="Krabben P."/>
            <person name="Duerre P."/>
            <person name="Daniel R."/>
        </authorList>
    </citation>
    <scope>NUCLEOTIDE SEQUENCE [LARGE SCALE GENOMIC DNA]</scope>
    <source>
        <strain evidence="2 3">DSM 2619</strain>
    </source>
</reference>
<comment type="caution">
    <text evidence="2">The sequence shown here is derived from an EMBL/GenBank/DDBJ whole genome shotgun (WGS) entry which is preliminary data.</text>
</comment>
<dbReference type="Proteomes" id="UP000190890">
    <property type="component" value="Unassembled WGS sequence"/>
</dbReference>
<dbReference type="EMBL" id="LZZM01000006">
    <property type="protein sequence ID" value="OOM82554.1"/>
    <property type="molecule type" value="Genomic_DNA"/>
</dbReference>
<evidence type="ECO:0000313" key="2">
    <source>
        <dbReference type="EMBL" id="OOM82554.1"/>
    </source>
</evidence>
<organism evidence="2 3">
    <name type="scientific">Clostridium puniceum</name>
    <dbReference type="NCBI Taxonomy" id="29367"/>
    <lineage>
        <taxon>Bacteria</taxon>
        <taxon>Bacillati</taxon>
        <taxon>Bacillota</taxon>
        <taxon>Clostridia</taxon>
        <taxon>Eubacteriales</taxon>
        <taxon>Clostridiaceae</taxon>
        <taxon>Clostridium</taxon>
    </lineage>
</organism>
<evidence type="ECO:0000313" key="3">
    <source>
        <dbReference type="Proteomes" id="UP000190890"/>
    </source>
</evidence>
<keyword evidence="3" id="KW-1185">Reference proteome</keyword>
<evidence type="ECO:0000259" key="1">
    <source>
        <dbReference type="Pfam" id="PF13338"/>
    </source>
</evidence>